<dbReference type="InterPro" id="IPR037128">
    <property type="entry name" value="Quinolinate_PRibosylTase_N_sf"/>
</dbReference>
<dbReference type="GO" id="GO:0004514">
    <property type="term" value="F:nicotinate-nucleotide diphosphorylase (carboxylating) activity"/>
    <property type="evidence" value="ECO:0007669"/>
    <property type="project" value="InterPro"/>
</dbReference>
<dbReference type="GO" id="GO:0005737">
    <property type="term" value="C:cytoplasm"/>
    <property type="evidence" value="ECO:0007669"/>
    <property type="project" value="TreeGrafter"/>
</dbReference>
<sequence>MSYAKILSVLAGVPFVDELFQDLNCTVTWKKEEGSFIHNAPTPVAVVSGPADELIHGERLASIILLKKILGETSWKGDLLGPRKLTPGFSLVEEYALMVVGVASCKTVSSVILRQPHVLASGSAIESVRDKVDSSVRVQVQCNDIAEAKSASQAGADIILYENILPKLKASFSKVLVEINGPFDESNIRPFAISSVNYISSEKLSNGYAPIEFQVKYEKRPMEEGDKHSELLLSLSSFV</sequence>
<dbReference type="InterPro" id="IPR027277">
    <property type="entry name" value="NadC/ModD"/>
</dbReference>
<keyword evidence="5" id="KW-0808">Transferase</keyword>
<dbReference type="SUPFAM" id="SSF54675">
    <property type="entry name" value="Nicotinate/Quinolinate PRTase N-terminal domain-like"/>
    <property type="match status" value="1"/>
</dbReference>
<dbReference type="GO" id="GO:0009435">
    <property type="term" value="P:NAD+ biosynthetic process"/>
    <property type="evidence" value="ECO:0007669"/>
    <property type="project" value="UniProtKB-UniPathway"/>
</dbReference>
<protein>
    <recommendedName>
        <fullName evidence="6">Quinolinate phosphoribosyltransferase [decarboxylating]</fullName>
    </recommendedName>
</protein>
<dbReference type="Gene3D" id="3.90.1170.20">
    <property type="entry name" value="Quinolinate phosphoribosyl transferase, N-terminal domain"/>
    <property type="match status" value="1"/>
</dbReference>
<dbReference type="InterPro" id="IPR022412">
    <property type="entry name" value="Quinolinate_PRibosylTrfase_N"/>
</dbReference>
<evidence type="ECO:0000256" key="3">
    <source>
        <dbReference type="ARBA" id="ARBA00009400"/>
    </source>
</evidence>
<evidence type="ECO:0000259" key="8">
    <source>
        <dbReference type="Pfam" id="PF02749"/>
    </source>
</evidence>
<dbReference type="Gene3D" id="3.20.20.70">
    <property type="entry name" value="Aldolase class I"/>
    <property type="match status" value="1"/>
</dbReference>
<accession>A0A3S5CQG5</accession>
<dbReference type="InterPro" id="IPR002638">
    <property type="entry name" value="Quinolinate_PRibosylTrfase_C"/>
</dbReference>
<evidence type="ECO:0000313" key="9">
    <source>
        <dbReference type="EMBL" id="VEL28024.1"/>
    </source>
</evidence>
<dbReference type="InterPro" id="IPR036068">
    <property type="entry name" value="Nicotinate_pribotase-like_C"/>
</dbReference>
<feature type="domain" description="Quinolinate phosphoribosyl transferase C-terminal" evidence="7">
    <location>
        <begin position="76"/>
        <end position="215"/>
    </location>
</feature>
<organism evidence="9 10">
    <name type="scientific">Protopolystoma xenopodis</name>
    <dbReference type="NCBI Taxonomy" id="117903"/>
    <lineage>
        <taxon>Eukaryota</taxon>
        <taxon>Metazoa</taxon>
        <taxon>Spiralia</taxon>
        <taxon>Lophotrochozoa</taxon>
        <taxon>Platyhelminthes</taxon>
        <taxon>Monogenea</taxon>
        <taxon>Polyopisthocotylea</taxon>
        <taxon>Polystomatidea</taxon>
        <taxon>Polystomatidae</taxon>
        <taxon>Protopolystoma</taxon>
    </lineage>
</organism>
<comment type="caution">
    <text evidence="9">The sequence shown here is derived from an EMBL/GenBank/DDBJ whole genome shotgun (WGS) entry which is preliminary data.</text>
</comment>
<proteinExistence type="inferred from homology"/>
<comment type="pathway">
    <text evidence="2">Cofactor biosynthesis; NAD(+) biosynthesis.</text>
</comment>
<dbReference type="EMBL" id="CAAALY010091769">
    <property type="protein sequence ID" value="VEL28024.1"/>
    <property type="molecule type" value="Genomic_DNA"/>
</dbReference>
<dbReference type="PANTHER" id="PTHR32179:SF3">
    <property type="entry name" value="NICOTINATE-NUCLEOTIDE PYROPHOSPHORYLASE [CARBOXYLATING]"/>
    <property type="match status" value="1"/>
</dbReference>
<dbReference type="AlphaFoldDB" id="A0A3S5CQG5"/>
<reference evidence="9" key="1">
    <citation type="submission" date="2018-11" db="EMBL/GenBank/DDBJ databases">
        <authorList>
            <consortium name="Pathogen Informatics"/>
        </authorList>
    </citation>
    <scope>NUCLEOTIDE SEQUENCE</scope>
</reference>
<dbReference type="PANTHER" id="PTHR32179">
    <property type="entry name" value="NICOTINATE-NUCLEOTIDE PYROPHOSPHORYLASE [CARBOXYLATING]"/>
    <property type="match status" value="1"/>
</dbReference>
<evidence type="ECO:0000259" key="7">
    <source>
        <dbReference type="Pfam" id="PF01729"/>
    </source>
</evidence>
<dbReference type="OrthoDB" id="10067394at2759"/>
<dbReference type="InterPro" id="IPR013785">
    <property type="entry name" value="Aldolase_TIM"/>
</dbReference>
<dbReference type="SUPFAM" id="SSF51690">
    <property type="entry name" value="Nicotinate/Quinolinate PRTase C-terminal domain-like"/>
    <property type="match status" value="1"/>
</dbReference>
<dbReference type="Proteomes" id="UP000784294">
    <property type="component" value="Unassembled WGS sequence"/>
</dbReference>
<gene>
    <name evidence="9" type="ORF">PXEA_LOCUS21464</name>
</gene>
<dbReference type="Pfam" id="PF01729">
    <property type="entry name" value="QRPTase_C"/>
    <property type="match status" value="1"/>
</dbReference>
<dbReference type="UniPathway" id="UPA00253"/>
<comment type="similarity">
    <text evidence="3">Belongs to the NadC/ModD family.</text>
</comment>
<keyword evidence="4" id="KW-0328">Glycosyltransferase</keyword>
<comment type="function">
    <text evidence="1">Involved in the catabolism of quinolinic acid (QA).</text>
</comment>
<evidence type="ECO:0000256" key="1">
    <source>
        <dbReference type="ARBA" id="ARBA00003237"/>
    </source>
</evidence>
<evidence type="ECO:0000313" key="10">
    <source>
        <dbReference type="Proteomes" id="UP000784294"/>
    </source>
</evidence>
<evidence type="ECO:0000256" key="2">
    <source>
        <dbReference type="ARBA" id="ARBA00004790"/>
    </source>
</evidence>
<evidence type="ECO:0000256" key="4">
    <source>
        <dbReference type="ARBA" id="ARBA00022676"/>
    </source>
</evidence>
<name>A0A3S5CQG5_9PLAT</name>
<evidence type="ECO:0000256" key="6">
    <source>
        <dbReference type="ARBA" id="ARBA00033102"/>
    </source>
</evidence>
<dbReference type="GO" id="GO:0034213">
    <property type="term" value="P:quinolinate catabolic process"/>
    <property type="evidence" value="ECO:0007669"/>
    <property type="project" value="TreeGrafter"/>
</dbReference>
<feature type="domain" description="Quinolinate phosphoribosyl transferase N-terminal" evidence="8">
    <location>
        <begin position="8"/>
        <end position="62"/>
    </location>
</feature>
<dbReference type="Pfam" id="PF02749">
    <property type="entry name" value="QRPTase_N"/>
    <property type="match status" value="1"/>
</dbReference>
<keyword evidence="10" id="KW-1185">Reference proteome</keyword>
<evidence type="ECO:0000256" key="5">
    <source>
        <dbReference type="ARBA" id="ARBA00022679"/>
    </source>
</evidence>